<dbReference type="FunFam" id="1.25.40.10:FF:000427">
    <property type="entry name" value="Pentatricopeptide repeat-containing protein chloroplastic"/>
    <property type="match status" value="1"/>
</dbReference>
<evidence type="ECO:0000256" key="2">
    <source>
        <dbReference type="ARBA" id="ARBA00022737"/>
    </source>
</evidence>
<dbReference type="SUPFAM" id="SSF48452">
    <property type="entry name" value="TPR-like"/>
    <property type="match status" value="1"/>
</dbReference>
<feature type="domain" description="DYW" evidence="4">
    <location>
        <begin position="781"/>
        <end position="851"/>
    </location>
</feature>
<comment type="similarity">
    <text evidence="1">Belongs to the PPR family. PCMP-H subfamily.</text>
</comment>
<dbReference type="OrthoDB" id="9990610at2759"/>
<protein>
    <submittedName>
        <fullName evidence="5">DYW domain containing protein</fullName>
    </submittedName>
</protein>
<dbReference type="PANTHER" id="PTHR47926:SF537">
    <property type="entry name" value="PENTACOTRIPEPTIDE-REPEAT REGION OF PRORP DOMAIN-CONTAINING PROTEIN"/>
    <property type="match status" value="1"/>
</dbReference>
<evidence type="ECO:0000313" key="5">
    <source>
        <dbReference type="EMBL" id="PON65600.1"/>
    </source>
</evidence>
<evidence type="ECO:0000259" key="4">
    <source>
        <dbReference type="Pfam" id="PF14432"/>
    </source>
</evidence>
<organism evidence="5 6">
    <name type="scientific">Parasponia andersonii</name>
    <name type="common">Sponia andersonii</name>
    <dbReference type="NCBI Taxonomy" id="3476"/>
    <lineage>
        <taxon>Eukaryota</taxon>
        <taxon>Viridiplantae</taxon>
        <taxon>Streptophyta</taxon>
        <taxon>Embryophyta</taxon>
        <taxon>Tracheophyta</taxon>
        <taxon>Spermatophyta</taxon>
        <taxon>Magnoliopsida</taxon>
        <taxon>eudicotyledons</taxon>
        <taxon>Gunneridae</taxon>
        <taxon>Pentapetalae</taxon>
        <taxon>rosids</taxon>
        <taxon>fabids</taxon>
        <taxon>Rosales</taxon>
        <taxon>Cannabaceae</taxon>
        <taxon>Parasponia</taxon>
    </lineage>
</organism>
<dbReference type="Pfam" id="PF01535">
    <property type="entry name" value="PPR"/>
    <property type="match status" value="4"/>
</dbReference>
<feature type="repeat" description="PPR" evidence="3">
    <location>
        <begin position="459"/>
        <end position="493"/>
    </location>
</feature>
<comment type="caution">
    <text evidence="5">The sequence shown here is derived from an EMBL/GenBank/DDBJ whole genome shotgun (WGS) entry which is preliminary data.</text>
</comment>
<dbReference type="GO" id="GO:0009451">
    <property type="term" value="P:RNA modification"/>
    <property type="evidence" value="ECO:0007669"/>
    <property type="project" value="InterPro"/>
</dbReference>
<feature type="repeat" description="PPR" evidence="3">
    <location>
        <begin position="560"/>
        <end position="594"/>
    </location>
</feature>
<dbReference type="GO" id="GO:0008270">
    <property type="term" value="F:zinc ion binding"/>
    <property type="evidence" value="ECO:0007669"/>
    <property type="project" value="InterPro"/>
</dbReference>
<proteinExistence type="inferred from homology"/>
<dbReference type="GO" id="GO:0003729">
    <property type="term" value="F:mRNA binding"/>
    <property type="evidence" value="ECO:0007669"/>
    <property type="project" value="UniProtKB-ARBA"/>
</dbReference>
<evidence type="ECO:0000256" key="3">
    <source>
        <dbReference type="PROSITE-ProRule" id="PRU00708"/>
    </source>
</evidence>
<evidence type="ECO:0000313" key="6">
    <source>
        <dbReference type="Proteomes" id="UP000237105"/>
    </source>
</evidence>
<feature type="repeat" description="PPR" evidence="3">
    <location>
        <begin position="428"/>
        <end position="458"/>
    </location>
</feature>
<accession>A0A2P5CX26</accession>
<reference evidence="6" key="1">
    <citation type="submission" date="2016-06" db="EMBL/GenBank/DDBJ databases">
        <title>Parallel loss of symbiosis genes in relatives of nitrogen-fixing non-legume Parasponia.</title>
        <authorList>
            <person name="Van Velzen R."/>
            <person name="Holmer R."/>
            <person name="Bu F."/>
            <person name="Rutten L."/>
            <person name="Van Zeijl A."/>
            <person name="Liu W."/>
            <person name="Santuari L."/>
            <person name="Cao Q."/>
            <person name="Sharma T."/>
            <person name="Shen D."/>
            <person name="Roswanjaya Y."/>
            <person name="Wardhani T."/>
            <person name="Kalhor M.S."/>
            <person name="Jansen J."/>
            <person name="Van den Hoogen J."/>
            <person name="Gungor B."/>
            <person name="Hartog M."/>
            <person name="Hontelez J."/>
            <person name="Verver J."/>
            <person name="Yang W.-C."/>
            <person name="Schijlen E."/>
            <person name="Repin R."/>
            <person name="Schilthuizen M."/>
            <person name="Schranz E."/>
            <person name="Heidstra R."/>
            <person name="Miyata K."/>
            <person name="Fedorova E."/>
            <person name="Kohlen W."/>
            <person name="Bisseling T."/>
            <person name="Smit S."/>
            <person name="Geurts R."/>
        </authorList>
    </citation>
    <scope>NUCLEOTIDE SEQUENCE [LARGE SCALE GENOMIC DNA]</scope>
    <source>
        <strain evidence="6">cv. WU1-14</strain>
    </source>
</reference>
<dbReference type="Pfam" id="PF20431">
    <property type="entry name" value="E_motif"/>
    <property type="match status" value="1"/>
</dbReference>
<dbReference type="InterPro" id="IPR002885">
    <property type="entry name" value="PPR_rpt"/>
</dbReference>
<keyword evidence="6" id="KW-1185">Reference proteome</keyword>
<dbReference type="FunFam" id="1.25.40.10:FF:000348">
    <property type="entry name" value="Pentatricopeptide repeat-containing protein chloroplastic"/>
    <property type="match status" value="1"/>
</dbReference>
<dbReference type="FunFam" id="1.25.40.10:FF:000690">
    <property type="entry name" value="Pentatricopeptide repeat-containing protein"/>
    <property type="match status" value="1"/>
</dbReference>
<feature type="repeat" description="PPR" evidence="3">
    <location>
        <begin position="194"/>
        <end position="228"/>
    </location>
</feature>
<dbReference type="InterPro" id="IPR046960">
    <property type="entry name" value="PPR_At4g14850-like_plant"/>
</dbReference>
<dbReference type="AlphaFoldDB" id="A0A2P5CX26"/>
<dbReference type="PANTHER" id="PTHR47926">
    <property type="entry name" value="PENTATRICOPEPTIDE REPEAT-CONTAINING PROTEIN"/>
    <property type="match status" value="1"/>
</dbReference>
<dbReference type="Proteomes" id="UP000237105">
    <property type="component" value="Unassembled WGS sequence"/>
</dbReference>
<keyword evidence="2" id="KW-0677">Repeat</keyword>
<dbReference type="Pfam" id="PF13041">
    <property type="entry name" value="PPR_2"/>
    <property type="match status" value="4"/>
</dbReference>
<gene>
    <name evidence="5" type="ORF">PanWU01x14_116120</name>
</gene>
<dbReference type="InterPro" id="IPR011990">
    <property type="entry name" value="TPR-like_helical_dom_sf"/>
</dbReference>
<dbReference type="PROSITE" id="PS51375">
    <property type="entry name" value="PPR"/>
    <property type="match status" value="5"/>
</dbReference>
<name>A0A2P5CX26_PARAD</name>
<dbReference type="NCBIfam" id="TIGR00756">
    <property type="entry name" value="PPR"/>
    <property type="match status" value="7"/>
</dbReference>
<dbReference type="InterPro" id="IPR032867">
    <property type="entry name" value="DYW_dom"/>
</dbReference>
<dbReference type="Gene3D" id="1.25.40.10">
    <property type="entry name" value="Tetratricopeptide repeat domain"/>
    <property type="match status" value="5"/>
</dbReference>
<evidence type="ECO:0000256" key="1">
    <source>
        <dbReference type="ARBA" id="ARBA00006643"/>
    </source>
</evidence>
<dbReference type="EMBL" id="JXTB01000086">
    <property type="protein sequence ID" value="PON65600.1"/>
    <property type="molecule type" value="Genomic_DNA"/>
</dbReference>
<sequence length="851" mass="95856">MAAAFPTILSSLSLPTQEPANNHISNPVQGSSCIVSLLKSCSNIREFSPIHGLLITTNLIHDPIMASQVLHFFVSGENLGYAHRVFSQTQEPETIIWTTLIENYLKDGFLDQVFLTYSHMVTQGVPLDISTFHFLIHACCRNLAFQRGNEVHGRILKSGMGRNKSLNNNLMGLYSKCGKLDEVRELFEKMPHRDVISWNTMISCYVQMGMPGKALNLFRDMQVDGVVADEITVISLLSACSKLRDLKMGEKLHRYIKKNDLEIGGNLLNCLVNMYIECGRMEKAHEIVVKSEVGNDVALWTSLVGGYVKSKKIHAARRVFDHITEKNLISWMTMISGYVQGGYYRESLELFRELRIENMMPDAVLLVTAFSACAHVEDCKLGKSIHSLVVKCGMVVEGLLGNALIHLYGECEEPNEARLIFEQLPSKNIASWNSMLDGFCRSRKIQKAKFFFDKIPNKDVISWNTMINFFAKSDRFGELFELFQQMQSSSVKPDKHTLISVLSSCASVGALNHGIWVHVYIEKNHIKIDNLLGTALIDMYGKCGSVEKAHKLFSELTEKNVFVWTAMIAAHGMEGQTSKAIDLFLEMEATGVKPDHVTFIALLSACSHGGLVNEGFSYFNKMKNVYNVTPNIQHYGCMVDLLGRAGHLDEALKFIKLMPVKRDISIWSSLLRACGSHQNVELAEYAFQQLIELDTLNDAAYVLLSNTYAKAGRWDDVSHTRKKLFELGVTKKPGCSVIEHEGVMHEFTAADFLSPWSAKIYSLLDEMKGRFEKLGLQETSSHHSERLAVVFGLLSSSSRIPIRVVNNLRICGDCHAAMKLVSQAFDREIVIRDNYRFHRFVHGHCSCKDYW</sequence>
<dbReference type="InterPro" id="IPR046848">
    <property type="entry name" value="E_motif"/>
</dbReference>
<feature type="repeat" description="PPR" evidence="3">
    <location>
        <begin position="327"/>
        <end position="361"/>
    </location>
</feature>
<dbReference type="Pfam" id="PF14432">
    <property type="entry name" value="DYW_deaminase"/>
    <property type="match status" value="1"/>
</dbReference>